<evidence type="ECO:0000259" key="2">
    <source>
        <dbReference type="Pfam" id="PF20693"/>
    </source>
</evidence>
<dbReference type="RefSeq" id="WP_073033496.1">
    <property type="nucleotide sequence ID" value="NZ_FQXJ01000041.1"/>
</dbReference>
<name>A0A1M6H0X0_9FIRM</name>
<keyword evidence="1" id="KW-0812">Transmembrane</keyword>
<dbReference type="AlphaFoldDB" id="A0A1M6H0X0"/>
<feature type="domain" description="YobI-like P-loop NTPase" evidence="2">
    <location>
        <begin position="40"/>
        <end position="417"/>
    </location>
</feature>
<proteinExistence type="predicted"/>
<dbReference type="OrthoDB" id="1701659at2"/>
<dbReference type="Pfam" id="PF20693">
    <property type="entry name" value="YobI-ATPase"/>
    <property type="match status" value="1"/>
</dbReference>
<dbReference type="SUPFAM" id="SSF52540">
    <property type="entry name" value="P-loop containing nucleoside triphosphate hydrolases"/>
    <property type="match status" value="1"/>
</dbReference>
<keyword evidence="1" id="KW-0472">Membrane</keyword>
<sequence>MKSILNKIKAQLSFKRQKKIDKTEYSDLAPIDKVTNGDEYLNALEWALSNERVKNIALAGPYGAGKSSIIETYLKQHPSEKEKSLRISMATFGENAVNEDETPKKVDIGQNEIELGILKQLFYKVDYKKIPQSRYRKLHKIRWKHIWGYLIGLSTIISLMEYIFFPEVFNSSIDKIITAGSSIKLPSVASLLLFGVLVLGILAVAAVMYRSILSHFKVKEIKLPVDATVKSEEDSNETVFDKNMDEIVYFFEETKYRLVFFEDLDRLEDSSIFVHLRELNTLLNNYNVIKEPIVFVYAVKDDIFSATDRTKFFDFIVPVIPIINSTNSGEILLEKLDDSQEIDITHEISQSFVLDVSPYISDMRILQNIYNEFIVYKKTLRTGQGLKLYDEPMMALIIFKNLYPCDFADIQMERGIIKQAFIDKQKCLRLKQTAIQSEIDKSTEVLEGIQSEALKNIKELKSVLLCEITNWRGMAYQIINSGTARASEIIQNNFNLSKWSNSDRCTGYYYDWNGNGGQSFSCDRLSEVCASYFEREKRIKLIEESRIAEEQGIVEQFKIQIHNISGWSLIRLVEQFDVEEVLSSEVRENKLLVFLLRRGYIDEKYANYINYFKGNSITKEDMNFILAVKNMESQPFIYSLTKIPMVAQRLQIYEFRQKAIYNFDLLECILSSDDHSEKLNAFMKQLADEDEQSWKFIDEFVDLTEHQSYFIKLLASIWPNMWGYVAENAVLTYERKIHYLALVISNADIEAIVAMNANNEMSGFIEQNEDILQQLTSVGSNKVIAVIEDIHVKFRRVSIENVPEDVLDYIFDNNCYELNQFMIQHVVEYKNKALVPDLKSKNYTTIIKLGYAHLIEYVRENLSQYIETIVLTEEHVFDEEEQIVDLLERSIDNQMLCVRIIEHVEFCMGDITCCCNDQITEKKTAVKGIWDTLLKNNKILPTWENVNRYWSVFKFTQDLLTYIENHTEDLVSADSQCIGDDFIRGFIAIEIADGAFEILLPCVRMDNFEIALNSVAVSRVSIMIGCKYFEFTVARYEEIKQSFPDLCVEFILQNQADYIAASDNIQMDSKLLENLLFSDRIEAETTQTLLDTYSTKYMTNRIAANLQAMGLTINLEIFNAAWGCLDESGKQNLMLEHLELLDADAMHSCFAELEKWYSDFLDRSKQHVVELANTPENQKLAERLKTVDYITSYSLKEQKEYDSVTEAESVRRVISCRVKVIK</sequence>
<gene>
    <name evidence="3" type="ORF">SAMN02746098_05259</name>
</gene>
<dbReference type="STRING" id="1121420.SAMN02746098_05259"/>
<feature type="transmembrane region" description="Helical" evidence="1">
    <location>
        <begin position="185"/>
        <end position="209"/>
    </location>
</feature>
<dbReference type="EMBL" id="FQXJ01000041">
    <property type="protein sequence ID" value="SHJ15840.1"/>
    <property type="molecule type" value="Genomic_DNA"/>
</dbReference>
<evidence type="ECO:0000313" key="3">
    <source>
        <dbReference type="EMBL" id="SHJ15840.1"/>
    </source>
</evidence>
<dbReference type="InterPro" id="IPR027417">
    <property type="entry name" value="P-loop_NTPase"/>
</dbReference>
<protein>
    <recommendedName>
        <fullName evidence="2">YobI-like P-loop NTPase domain-containing protein</fullName>
    </recommendedName>
</protein>
<dbReference type="Proteomes" id="UP000183954">
    <property type="component" value="Unassembled WGS sequence"/>
</dbReference>
<feature type="transmembrane region" description="Helical" evidence="1">
    <location>
        <begin position="146"/>
        <end position="165"/>
    </location>
</feature>
<evidence type="ECO:0000256" key="1">
    <source>
        <dbReference type="SAM" id="Phobius"/>
    </source>
</evidence>
<dbReference type="InterPro" id="IPR048428">
    <property type="entry name" value="YobI-NTPase"/>
</dbReference>
<keyword evidence="4" id="KW-1185">Reference proteome</keyword>
<reference evidence="4" key="1">
    <citation type="submission" date="2016-11" db="EMBL/GenBank/DDBJ databases">
        <authorList>
            <person name="Varghese N."/>
            <person name="Submissions S."/>
        </authorList>
    </citation>
    <scope>NUCLEOTIDE SEQUENCE [LARGE SCALE GENOMIC DNA]</scope>
    <source>
        <strain evidence="4">DSM 15449</strain>
    </source>
</reference>
<keyword evidence="1" id="KW-1133">Transmembrane helix</keyword>
<accession>A0A1M6H0X0</accession>
<organism evidence="3 4">
    <name type="scientific">Desulfosporosinus lacus DSM 15449</name>
    <dbReference type="NCBI Taxonomy" id="1121420"/>
    <lineage>
        <taxon>Bacteria</taxon>
        <taxon>Bacillati</taxon>
        <taxon>Bacillota</taxon>
        <taxon>Clostridia</taxon>
        <taxon>Eubacteriales</taxon>
        <taxon>Desulfitobacteriaceae</taxon>
        <taxon>Desulfosporosinus</taxon>
    </lineage>
</organism>
<evidence type="ECO:0000313" key="4">
    <source>
        <dbReference type="Proteomes" id="UP000183954"/>
    </source>
</evidence>